<dbReference type="SUPFAM" id="SSF46946">
    <property type="entry name" value="S13-like H2TH domain"/>
    <property type="match status" value="1"/>
</dbReference>
<feature type="region of interest" description="Disordered" evidence="9">
    <location>
        <begin position="90"/>
        <end position="129"/>
    </location>
</feature>
<dbReference type="Proteomes" id="UP000699691">
    <property type="component" value="Unassembled WGS sequence"/>
</dbReference>
<keyword evidence="4 7" id="KW-0689">Ribosomal protein</keyword>
<dbReference type="InterPro" id="IPR001892">
    <property type="entry name" value="Ribosomal_uS13"/>
</dbReference>
<dbReference type="GO" id="GO:0015935">
    <property type="term" value="C:small ribosomal subunit"/>
    <property type="evidence" value="ECO:0007669"/>
    <property type="project" value="TreeGrafter"/>
</dbReference>
<dbReference type="AlphaFoldDB" id="A0A955LW87"/>
<dbReference type="Gene3D" id="1.10.8.50">
    <property type="match status" value="1"/>
</dbReference>
<dbReference type="GO" id="GO:0005829">
    <property type="term" value="C:cytosol"/>
    <property type="evidence" value="ECO:0007669"/>
    <property type="project" value="TreeGrafter"/>
</dbReference>
<evidence type="ECO:0000256" key="4">
    <source>
        <dbReference type="ARBA" id="ARBA00022980"/>
    </source>
</evidence>
<evidence type="ECO:0000313" key="10">
    <source>
        <dbReference type="EMBL" id="MCA9397341.1"/>
    </source>
</evidence>
<organism evidence="10 11">
    <name type="scientific">candidate division WWE3 bacterium</name>
    <dbReference type="NCBI Taxonomy" id="2053526"/>
    <lineage>
        <taxon>Bacteria</taxon>
        <taxon>Katanobacteria</taxon>
    </lineage>
</organism>
<dbReference type="InterPro" id="IPR027437">
    <property type="entry name" value="Rbsml_uS13_C"/>
</dbReference>
<keyword evidence="2 7" id="KW-0699">rRNA-binding</keyword>
<dbReference type="PANTHER" id="PTHR10871">
    <property type="entry name" value="30S RIBOSOMAL PROTEIN S13/40S RIBOSOMAL PROTEIN S18"/>
    <property type="match status" value="1"/>
</dbReference>
<comment type="similarity">
    <text evidence="1 7 8">Belongs to the universal ribosomal protein uS13 family.</text>
</comment>
<dbReference type="GO" id="GO:0000049">
    <property type="term" value="F:tRNA binding"/>
    <property type="evidence" value="ECO:0007669"/>
    <property type="project" value="UniProtKB-UniRule"/>
</dbReference>
<evidence type="ECO:0000256" key="2">
    <source>
        <dbReference type="ARBA" id="ARBA00022730"/>
    </source>
</evidence>
<sequence>MARIVGVDIPDNKKIGFALVYIKGIGRTSALDILQRAQVDPEIRTKNLSEDDIARIAKLIDKNYKVEGELRREVRDNIKRLIEIGSYRGTRHKKNLPARGQRTNHNARTAKGPKKTVSGVSVRKAVSKT</sequence>
<accession>A0A955LW87</accession>
<keyword evidence="3 7" id="KW-0694">RNA-binding</keyword>
<evidence type="ECO:0000256" key="8">
    <source>
        <dbReference type="RuleBase" id="RU003830"/>
    </source>
</evidence>
<evidence type="ECO:0000256" key="9">
    <source>
        <dbReference type="SAM" id="MobiDB-lite"/>
    </source>
</evidence>
<keyword evidence="5 7" id="KW-0687">Ribonucleoprotein</keyword>
<evidence type="ECO:0000256" key="1">
    <source>
        <dbReference type="ARBA" id="ARBA00008080"/>
    </source>
</evidence>
<dbReference type="PROSITE" id="PS50159">
    <property type="entry name" value="RIBOSOMAL_S13_2"/>
    <property type="match status" value="1"/>
</dbReference>
<comment type="function">
    <text evidence="7">Located at the top of the head of the 30S subunit, it contacts several helices of the 16S rRNA. In the 70S ribosome it contacts the 23S rRNA (bridge B1a) and protein L5 of the 50S subunit (bridge B1b), connecting the 2 subunits; these bridges are implicated in subunit movement. Contacts the tRNAs in the A and P-sites.</text>
</comment>
<dbReference type="GO" id="GO:0019843">
    <property type="term" value="F:rRNA binding"/>
    <property type="evidence" value="ECO:0007669"/>
    <property type="project" value="UniProtKB-UniRule"/>
</dbReference>
<comment type="caution">
    <text evidence="10">The sequence shown here is derived from an EMBL/GenBank/DDBJ whole genome shotgun (WGS) entry which is preliminary data.</text>
</comment>
<reference evidence="10" key="1">
    <citation type="submission" date="2020-04" db="EMBL/GenBank/DDBJ databases">
        <authorList>
            <person name="Zhang T."/>
        </authorList>
    </citation>
    <scope>NUCLEOTIDE SEQUENCE</scope>
    <source>
        <strain evidence="10">HKST-UBA02</strain>
    </source>
</reference>
<dbReference type="PANTHER" id="PTHR10871:SF1">
    <property type="entry name" value="SMALL RIBOSOMAL SUBUNIT PROTEIN US13M"/>
    <property type="match status" value="1"/>
</dbReference>
<comment type="subunit">
    <text evidence="7">Part of the 30S ribosomal subunit. Forms a loose heterodimer with protein S19. Forms two bridges to the 50S subunit in the 70S ribosome.</text>
</comment>
<name>A0A955LW87_UNCKA</name>
<evidence type="ECO:0000256" key="5">
    <source>
        <dbReference type="ARBA" id="ARBA00023274"/>
    </source>
</evidence>
<dbReference type="InterPro" id="IPR010979">
    <property type="entry name" value="Ribosomal_uS13-like_H2TH"/>
</dbReference>
<protein>
    <recommendedName>
        <fullName evidence="6 7">Small ribosomal subunit protein uS13</fullName>
    </recommendedName>
</protein>
<dbReference type="PIRSF" id="PIRSF002134">
    <property type="entry name" value="Ribosomal_S13"/>
    <property type="match status" value="1"/>
</dbReference>
<dbReference type="GO" id="GO:0003735">
    <property type="term" value="F:structural constituent of ribosome"/>
    <property type="evidence" value="ECO:0007669"/>
    <property type="project" value="InterPro"/>
</dbReference>
<proteinExistence type="inferred from homology"/>
<gene>
    <name evidence="7 10" type="primary">rpsM</name>
    <name evidence="10" type="ORF">KC573_00800</name>
</gene>
<dbReference type="Pfam" id="PF00416">
    <property type="entry name" value="Ribosomal_S13"/>
    <property type="match status" value="1"/>
</dbReference>
<dbReference type="FunFam" id="1.10.8.50:FF:000001">
    <property type="entry name" value="30S ribosomal protein S13"/>
    <property type="match status" value="1"/>
</dbReference>
<evidence type="ECO:0000256" key="3">
    <source>
        <dbReference type="ARBA" id="ARBA00022884"/>
    </source>
</evidence>
<reference evidence="10" key="2">
    <citation type="journal article" date="2021" name="Microbiome">
        <title>Successional dynamics and alternative stable states in a saline activated sludge microbial community over 9 years.</title>
        <authorList>
            <person name="Wang Y."/>
            <person name="Ye J."/>
            <person name="Ju F."/>
            <person name="Liu L."/>
            <person name="Boyd J.A."/>
            <person name="Deng Y."/>
            <person name="Parks D.H."/>
            <person name="Jiang X."/>
            <person name="Yin X."/>
            <person name="Woodcroft B.J."/>
            <person name="Tyson G.W."/>
            <person name="Hugenholtz P."/>
            <person name="Polz M.F."/>
            <person name="Zhang T."/>
        </authorList>
    </citation>
    <scope>NUCLEOTIDE SEQUENCE</scope>
    <source>
        <strain evidence="10">HKST-UBA02</strain>
    </source>
</reference>
<keyword evidence="7" id="KW-0820">tRNA-binding</keyword>
<dbReference type="HAMAP" id="MF_01315">
    <property type="entry name" value="Ribosomal_uS13"/>
    <property type="match status" value="1"/>
</dbReference>
<evidence type="ECO:0000313" key="11">
    <source>
        <dbReference type="Proteomes" id="UP000699691"/>
    </source>
</evidence>
<dbReference type="NCBIfam" id="TIGR03631">
    <property type="entry name" value="uS13_bact"/>
    <property type="match status" value="1"/>
</dbReference>
<dbReference type="Gene3D" id="4.10.910.10">
    <property type="entry name" value="30s ribosomal protein s13, domain 2"/>
    <property type="match status" value="1"/>
</dbReference>
<dbReference type="EMBL" id="JAGQKY010000020">
    <property type="protein sequence ID" value="MCA9397341.1"/>
    <property type="molecule type" value="Genomic_DNA"/>
</dbReference>
<evidence type="ECO:0000256" key="7">
    <source>
        <dbReference type="HAMAP-Rule" id="MF_01315"/>
    </source>
</evidence>
<evidence type="ECO:0000256" key="6">
    <source>
        <dbReference type="ARBA" id="ARBA00035166"/>
    </source>
</evidence>
<dbReference type="GO" id="GO:0006412">
    <property type="term" value="P:translation"/>
    <property type="evidence" value="ECO:0007669"/>
    <property type="project" value="UniProtKB-UniRule"/>
</dbReference>
<dbReference type="InterPro" id="IPR019980">
    <property type="entry name" value="Ribosomal_uS13_bac-type"/>
</dbReference>